<dbReference type="Pfam" id="PF02146">
    <property type="entry name" value="SIR2"/>
    <property type="match status" value="1"/>
</dbReference>
<organism evidence="5">
    <name type="scientific">hydrothermal vent metagenome</name>
    <dbReference type="NCBI Taxonomy" id="652676"/>
    <lineage>
        <taxon>unclassified sequences</taxon>
        <taxon>metagenomes</taxon>
        <taxon>ecological metagenomes</taxon>
    </lineage>
</organism>
<dbReference type="PANTHER" id="PTHR11085">
    <property type="entry name" value="NAD-DEPENDENT PROTEIN DEACYLASE SIRTUIN-5, MITOCHONDRIAL-RELATED"/>
    <property type="match status" value="1"/>
</dbReference>
<dbReference type="Gene3D" id="3.30.1600.10">
    <property type="entry name" value="SIR2/SIRT2 'Small Domain"/>
    <property type="match status" value="1"/>
</dbReference>
<evidence type="ECO:0000259" key="4">
    <source>
        <dbReference type="PROSITE" id="PS50305"/>
    </source>
</evidence>
<keyword evidence="1" id="KW-0808">Transferase</keyword>
<proteinExistence type="predicted"/>
<evidence type="ECO:0000256" key="2">
    <source>
        <dbReference type="ARBA" id="ARBA00023027"/>
    </source>
</evidence>
<dbReference type="InterPro" id="IPR003000">
    <property type="entry name" value="Sirtuin"/>
</dbReference>
<dbReference type="AlphaFoldDB" id="A0A1W1C9D2"/>
<feature type="coiled-coil region" evidence="3">
    <location>
        <begin position="75"/>
        <end position="102"/>
    </location>
</feature>
<dbReference type="PROSITE" id="PS50305">
    <property type="entry name" value="SIRTUIN"/>
    <property type="match status" value="1"/>
</dbReference>
<dbReference type="EMBL" id="FPHI01000023">
    <property type="protein sequence ID" value="SFV62357.1"/>
    <property type="molecule type" value="Genomic_DNA"/>
</dbReference>
<dbReference type="GO" id="GO:0017136">
    <property type="term" value="F:histone deacetylase activity, NAD-dependent"/>
    <property type="evidence" value="ECO:0007669"/>
    <property type="project" value="TreeGrafter"/>
</dbReference>
<dbReference type="Gene3D" id="3.40.50.1220">
    <property type="entry name" value="TPP-binding domain"/>
    <property type="match status" value="1"/>
</dbReference>
<keyword evidence="3" id="KW-0175">Coiled coil</keyword>
<dbReference type="GO" id="GO:0070403">
    <property type="term" value="F:NAD+ binding"/>
    <property type="evidence" value="ECO:0007669"/>
    <property type="project" value="InterPro"/>
</dbReference>
<sequence length="237" mass="26992">MKKTKTIKKVYILSGAGLSAESGIRTFRDSDGLWEEFSIEEVCSVQGWMRDRQKVSRFYDARRADLASKEPNYAHKALANLKNRYSNEIEMLTQNVDDMLERAGCKDVIHLHGTLTELRCESCWEVFFVGYGSQEGKTCPACTSDDVRHNVVMFGEAAPAYEHLRELYNYAQMVVVIGTSGQVIDTAYIAQLVENSVLLNLDRDENIDQYFKTRIYAKATEGIDEVVDLVETFLEEK</sequence>
<dbReference type="InterPro" id="IPR026591">
    <property type="entry name" value="Sirtuin_cat_small_dom_sf"/>
</dbReference>
<dbReference type="PANTHER" id="PTHR11085:SF4">
    <property type="entry name" value="NAD-DEPENDENT PROTEIN DEACYLASE"/>
    <property type="match status" value="1"/>
</dbReference>
<keyword evidence="2" id="KW-0520">NAD</keyword>
<dbReference type="InterPro" id="IPR026590">
    <property type="entry name" value="Ssirtuin_cat_dom"/>
</dbReference>
<evidence type="ECO:0000313" key="5">
    <source>
        <dbReference type="EMBL" id="SFV62357.1"/>
    </source>
</evidence>
<evidence type="ECO:0000256" key="1">
    <source>
        <dbReference type="ARBA" id="ARBA00022679"/>
    </source>
</evidence>
<accession>A0A1W1C9D2</accession>
<evidence type="ECO:0000256" key="3">
    <source>
        <dbReference type="SAM" id="Coils"/>
    </source>
</evidence>
<protein>
    <submittedName>
        <fullName evidence="5">NAD-dependent protein deacetylase of SIR2 family</fullName>
    </submittedName>
</protein>
<feature type="domain" description="Deacetylase sirtuin-type" evidence="4">
    <location>
        <begin position="1"/>
        <end position="236"/>
    </location>
</feature>
<dbReference type="InterPro" id="IPR050134">
    <property type="entry name" value="NAD-dep_sirtuin_deacylases"/>
</dbReference>
<dbReference type="SUPFAM" id="SSF52467">
    <property type="entry name" value="DHS-like NAD/FAD-binding domain"/>
    <property type="match status" value="1"/>
</dbReference>
<name>A0A1W1C9D2_9ZZZZ</name>
<gene>
    <name evidence="5" type="ORF">MNB_SV-3-1567</name>
</gene>
<reference evidence="5" key="1">
    <citation type="submission" date="2016-10" db="EMBL/GenBank/DDBJ databases">
        <authorList>
            <person name="de Groot N.N."/>
        </authorList>
    </citation>
    <scope>NUCLEOTIDE SEQUENCE</scope>
</reference>
<dbReference type="InterPro" id="IPR029035">
    <property type="entry name" value="DHS-like_NAD/FAD-binding_dom"/>
</dbReference>